<organism evidence="1 2">
    <name type="scientific">Candidatus Woykebacteria bacterium RBG_13_40_7b</name>
    <dbReference type="NCBI Taxonomy" id="1802594"/>
    <lineage>
        <taxon>Bacteria</taxon>
        <taxon>Candidatus Woykeibacteriota</taxon>
    </lineage>
</organism>
<evidence type="ECO:0000313" key="2">
    <source>
        <dbReference type="Proteomes" id="UP000177103"/>
    </source>
</evidence>
<sequence length="77" mass="9315">MSKIDWTARARFKGWSRANPENAEDLVRAYLEVRYREFLNQHGREPQHGELEEPTDPVVDDQKFLEWVLSHEDEYWP</sequence>
<dbReference type="AlphaFoldDB" id="A0A1G1WCH7"/>
<gene>
    <name evidence="1" type="ORF">A2Y57_02435</name>
</gene>
<dbReference type="Proteomes" id="UP000177103">
    <property type="component" value="Unassembled WGS sequence"/>
</dbReference>
<accession>A0A1G1WCH7</accession>
<proteinExistence type="predicted"/>
<reference evidence="1 2" key="1">
    <citation type="journal article" date="2016" name="Nat. Commun.">
        <title>Thousands of microbial genomes shed light on interconnected biogeochemical processes in an aquifer system.</title>
        <authorList>
            <person name="Anantharaman K."/>
            <person name="Brown C.T."/>
            <person name="Hug L.A."/>
            <person name="Sharon I."/>
            <person name="Castelle C.J."/>
            <person name="Probst A.J."/>
            <person name="Thomas B.C."/>
            <person name="Singh A."/>
            <person name="Wilkins M.J."/>
            <person name="Karaoz U."/>
            <person name="Brodie E.L."/>
            <person name="Williams K.H."/>
            <person name="Hubbard S.S."/>
            <person name="Banfield J.F."/>
        </authorList>
    </citation>
    <scope>NUCLEOTIDE SEQUENCE [LARGE SCALE GENOMIC DNA]</scope>
</reference>
<evidence type="ECO:0000313" key="1">
    <source>
        <dbReference type="EMBL" id="OGY25007.1"/>
    </source>
</evidence>
<comment type="caution">
    <text evidence="1">The sequence shown here is derived from an EMBL/GenBank/DDBJ whole genome shotgun (WGS) entry which is preliminary data.</text>
</comment>
<protein>
    <submittedName>
        <fullName evidence="1">Uncharacterized protein</fullName>
    </submittedName>
</protein>
<dbReference type="EMBL" id="MHCQ01000004">
    <property type="protein sequence ID" value="OGY25007.1"/>
    <property type="molecule type" value="Genomic_DNA"/>
</dbReference>
<name>A0A1G1WCH7_9BACT</name>